<evidence type="ECO:0000259" key="5">
    <source>
        <dbReference type="PROSITE" id="PS50110"/>
    </source>
</evidence>
<dbReference type="EMBL" id="QYUN01000003">
    <property type="protein sequence ID" value="RJF97087.1"/>
    <property type="molecule type" value="Genomic_DNA"/>
</dbReference>
<comment type="caution">
    <text evidence="6">The sequence shown here is derived from an EMBL/GenBank/DDBJ whole genome shotgun (WGS) entry which is preliminary data.</text>
</comment>
<dbReference type="SMART" id="SM00448">
    <property type="entry name" value="REC"/>
    <property type="match status" value="1"/>
</dbReference>
<evidence type="ECO:0000313" key="7">
    <source>
        <dbReference type="Proteomes" id="UP000285190"/>
    </source>
</evidence>
<evidence type="ECO:0000313" key="6">
    <source>
        <dbReference type="EMBL" id="RJF97087.1"/>
    </source>
</evidence>
<dbReference type="SMART" id="SM00421">
    <property type="entry name" value="HTH_LUXR"/>
    <property type="match status" value="1"/>
</dbReference>
<feature type="modified residue" description="4-aspartylphosphate" evidence="3">
    <location>
        <position position="51"/>
    </location>
</feature>
<dbReference type="SUPFAM" id="SSF52172">
    <property type="entry name" value="CheY-like"/>
    <property type="match status" value="1"/>
</dbReference>
<organism evidence="6 7">
    <name type="scientific">Noviherbaspirillum cavernae</name>
    <dbReference type="NCBI Taxonomy" id="2320862"/>
    <lineage>
        <taxon>Bacteria</taxon>
        <taxon>Pseudomonadati</taxon>
        <taxon>Pseudomonadota</taxon>
        <taxon>Betaproteobacteria</taxon>
        <taxon>Burkholderiales</taxon>
        <taxon>Oxalobacteraceae</taxon>
        <taxon>Noviherbaspirillum</taxon>
    </lineage>
</organism>
<dbReference type="OrthoDB" id="8960886at2"/>
<dbReference type="CDD" id="cd17535">
    <property type="entry name" value="REC_NarL-like"/>
    <property type="match status" value="1"/>
</dbReference>
<dbReference type="PROSITE" id="PS50043">
    <property type="entry name" value="HTH_LUXR_2"/>
    <property type="match status" value="1"/>
</dbReference>
<reference evidence="6 7" key="1">
    <citation type="submission" date="2018-09" db="EMBL/GenBank/DDBJ databases">
        <authorList>
            <person name="Zhu H."/>
        </authorList>
    </citation>
    <scope>NUCLEOTIDE SEQUENCE [LARGE SCALE GENOMIC DNA]</scope>
    <source>
        <strain evidence="6 7">K2R10-39</strain>
    </source>
</reference>
<evidence type="ECO:0000256" key="3">
    <source>
        <dbReference type="PROSITE-ProRule" id="PRU00169"/>
    </source>
</evidence>
<dbReference type="CDD" id="cd06170">
    <property type="entry name" value="LuxR_C_like"/>
    <property type="match status" value="1"/>
</dbReference>
<dbReference type="GO" id="GO:0006355">
    <property type="term" value="P:regulation of DNA-templated transcription"/>
    <property type="evidence" value="ECO:0007669"/>
    <property type="project" value="InterPro"/>
</dbReference>
<dbReference type="GO" id="GO:0003677">
    <property type="term" value="F:DNA binding"/>
    <property type="evidence" value="ECO:0007669"/>
    <property type="project" value="UniProtKB-KW"/>
</dbReference>
<dbReference type="PANTHER" id="PTHR43214:SF38">
    <property type="entry name" value="NITRATE_NITRITE RESPONSE REGULATOR PROTEIN NARL"/>
    <property type="match status" value="1"/>
</dbReference>
<evidence type="ECO:0000256" key="1">
    <source>
        <dbReference type="ARBA" id="ARBA00022553"/>
    </source>
</evidence>
<dbReference type="InterPro" id="IPR000792">
    <property type="entry name" value="Tscrpt_reg_LuxR_C"/>
</dbReference>
<protein>
    <submittedName>
        <fullName evidence="6">DNA-binding response regulator</fullName>
    </submittedName>
</protein>
<dbReference type="Proteomes" id="UP000285190">
    <property type="component" value="Unassembled WGS sequence"/>
</dbReference>
<evidence type="ECO:0000256" key="2">
    <source>
        <dbReference type="ARBA" id="ARBA00023125"/>
    </source>
</evidence>
<dbReference type="SUPFAM" id="SSF46894">
    <property type="entry name" value="C-terminal effector domain of the bipartite response regulators"/>
    <property type="match status" value="1"/>
</dbReference>
<feature type="domain" description="Response regulatory" evidence="5">
    <location>
        <begin position="1"/>
        <end position="115"/>
    </location>
</feature>
<gene>
    <name evidence="6" type="ORF">D3870_21650</name>
</gene>
<dbReference type="Pfam" id="PF00196">
    <property type="entry name" value="GerE"/>
    <property type="match status" value="1"/>
</dbReference>
<sequence>MLADDHPTILWGLSRLIEAERTRMELVCTAGSCEEVVTNAARTIPDVILLDLDLGGTCSIDIFPSLLANSASRILIFTGMRDQATLDQAILSGARGMLHKDASAEQVLKAIEKIHLGELWVDHETLGRVFGKMTNPARSTSLDAEAQKQATLTARERKIIHTLVEEGGTLNKTLAQRLFISEHTLRNHLTSIYQKLGVANRLELYVYAIKHRLAQLHAPGGAHDARPYGWAHMHEALGGSALEHNQSH</sequence>
<feature type="domain" description="HTH luxR-type" evidence="4">
    <location>
        <begin position="145"/>
        <end position="212"/>
    </location>
</feature>
<dbReference type="PROSITE" id="PS50110">
    <property type="entry name" value="RESPONSE_REGULATORY"/>
    <property type="match status" value="1"/>
</dbReference>
<proteinExistence type="predicted"/>
<dbReference type="InterPro" id="IPR039420">
    <property type="entry name" value="WalR-like"/>
</dbReference>
<dbReference type="InterPro" id="IPR016032">
    <property type="entry name" value="Sig_transdc_resp-reg_C-effctor"/>
</dbReference>
<name>A0A418WWQ0_9BURK</name>
<dbReference type="Pfam" id="PF00072">
    <property type="entry name" value="Response_reg"/>
    <property type="match status" value="1"/>
</dbReference>
<dbReference type="Gene3D" id="3.40.50.2300">
    <property type="match status" value="1"/>
</dbReference>
<keyword evidence="7" id="KW-1185">Reference proteome</keyword>
<keyword evidence="2 6" id="KW-0238">DNA-binding</keyword>
<dbReference type="GO" id="GO:0000160">
    <property type="term" value="P:phosphorelay signal transduction system"/>
    <property type="evidence" value="ECO:0007669"/>
    <property type="project" value="InterPro"/>
</dbReference>
<dbReference type="InterPro" id="IPR058245">
    <property type="entry name" value="NreC/VraR/RcsB-like_REC"/>
</dbReference>
<dbReference type="AlphaFoldDB" id="A0A418WWQ0"/>
<dbReference type="InterPro" id="IPR011006">
    <property type="entry name" value="CheY-like_superfamily"/>
</dbReference>
<keyword evidence="1 3" id="KW-0597">Phosphoprotein</keyword>
<evidence type="ECO:0000259" key="4">
    <source>
        <dbReference type="PROSITE" id="PS50043"/>
    </source>
</evidence>
<dbReference type="PANTHER" id="PTHR43214">
    <property type="entry name" value="TWO-COMPONENT RESPONSE REGULATOR"/>
    <property type="match status" value="1"/>
</dbReference>
<accession>A0A418WWQ0</accession>
<dbReference type="InterPro" id="IPR001789">
    <property type="entry name" value="Sig_transdc_resp-reg_receiver"/>
</dbReference>